<dbReference type="SMART" id="SM00086">
    <property type="entry name" value="PAC"/>
    <property type="match status" value="2"/>
</dbReference>
<dbReference type="EMBL" id="FNIC01000003">
    <property type="protein sequence ID" value="SDN61217.1"/>
    <property type="molecule type" value="Genomic_DNA"/>
</dbReference>
<dbReference type="SMART" id="SM00387">
    <property type="entry name" value="HATPase_c"/>
    <property type="match status" value="1"/>
</dbReference>
<dbReference type="SUPFAM" id="SSF47226">
    <property type="entry name" value="Histidine-containing phosphotransfer domain, HPT domain"/>
    <property type="match status" value="1"/>
</dbReference>
<dbReference type="GO" id="GO:0000155">
    <property type="term" value="F:phosphorelay sensor kinase activity"/>
    <property type="evidence" value="ECO:0007669"/>
    <property type="project" value="InterPro"/>
</dbReference>
<evidence type="ECO:0000256" key="14">
    <source>
        <dbReference type="PROSITE-ProRule" id="PRU00110"/>
    </source>
</evidence>
<evidence type="ECO:0000256" key="5">
    <source>
        <dbReference type="ARBA" id="ARBA00022553"/>
    </source>
</evidence>
<feature type="domain" description="PAS" evidence="19">
    <location>
        <begin position="14"/>
        <end position="77"/>
    </location>
</feature>
<dbReference type="CDD" id="cd17546">
    <property type="entry name" value="REC_hyHK_CKI1_RcsC-like"/>
    <property type="match status" value="1"/>
</dbReference>
<dbReference type="InterPro" id="IPR001610">
    <property type="entry name" value="PAC"/>
</dbReference>
<name>A0A1H0CTI7_9ACTN</name>
<dbReference type="Gene3D" id="3.30.565.10">
    <property type="entry name" value="Histidine kinase-like ATPase, C-terminal domain"/>
    <property type="match status" value="1"/>
</dbReference>
<dbReference type="Gene3D" id="1.10.287.130">
    <property type="match status" value="1"/>
</dbReference>
<keyword evidence="10" id="KW-0902">Two-component regulatory system</keyword>
<reference evidence="22 23" key="1">
    <citation type="submission" date="2016-10" db="EMBL/GenBank/DDBJ databases">
        <authorList>
            <person name="de Groot N.N."/>
        </authorList>
    </citation>
    <scope>NUCLEOTIDE SEQUENCE [LARGE SCALE GENOMIC DNA]</scope>
    <source>
        <strain evidence="22 23">CGMCC 1.11147</strain>
    </source>
</reference>
<comment type="subunit">
    <text evidence="11">At low DSF concentrations, interacts with RpfF.</text>
</comment>
<evidence type="ECO:0000259" key="18">
    <source>
        <dbReference type="PROSITE" id="PS50110"/>
    </source>
</evidence>
<dbReference type="SUPFAM" id="SSF55785">
    <property type="entry name" value="PYP-like sensor domain (PAS domain)"/>
    <property type="match status" value="2"/>
</dbReference>
<evidence type="ECO:0000259" key="21">
    <source>
        <dbReference type="PROSITE" id="PS50894"/>
    </source>
</evidence>
<feature type="domain" description="Histidine kinase" evidence="17">
    <location>
        <begin position="428"/>
        <end position="648"/>
    </location>
</feature>
<dbReference type="Gene3D" id="2.10.70.100">
    <property type="match status" value="1"/>
</dbReference>
<dbReference type="Pfam" id="PF13426">
    <property type="entry name" value="PAS_9"/>
    <property type="match status" value="1"/>
</dbReference>
<dbReference type="InterPro" id="IPR005467">
    <property type="entry name" value="His_kinase_dom"/>
</dbReference>
<dbReference type="GO" id="GO:0005524">
    <property type="term" value="F:ATP binding"/>
    <property type="evidence" value="ECO:0007669"/>
    <property type="project" value="UniProtKB-KW"/>
</dbReference>
<dbReference type="NCBIfam" id="TIGR00229">
    <property type="entry name" value="sensory_box"/>
    <property type="match status" value="1"/>
</dbReference>
<proteinExistence type="inferred from homology"/>
<dbReference type="PROSITE" id="PS50110">
    <property type="entry name" value="RESPONSE_REGULATORY"/>
    <property type="match status" value="2"/>
</dbReference>
<evidence type="ECO:0000256" key="1">
    <source>
        <dbReference type="ARBA" id="ARBA00000085"/>
    </source>
</evidence>
<dbReference type="PROSITE" id="PS50112">
    <property type="entry name" value="PAS"/>
    <property type="match status" value="1"/>
</dbReference>
<dbReference type="InterPro" id="IPR008207">
    <property type="entry name" value="Sig_transdc_His_kin_Hpt_dom"/>
</dbReference>
<feature type="domain" description="HPt" evidence="21">
    <location>
        <begin position="968"/>
        <end position="1060"/>
    </location>
</feature>
<dbReference type="CDD" id="cd00156">
    <property type="entry name" value="REC"/>
    <property type="match status" value="1"/>
</dbReference>
<evidence type="ECO:0000259" key="20">
    <source>
        <dbReference type="PROSITE" id="PS50113"/>
    </source>
</evidence>
<evidence type="ECO:0000256" key="15">
    <source>
        <dbReference type="PROSITE-ProRule" id="PRU00169"/>
    </source>
</evidence>
<gene>
    <name evidence="22" type="ORF">SAMN05192576_2527</name>
</gene>
<evidence type="ECO:0000256" key="7">
    <source>
        <dbReference type="ARBA" id="ARBA00022741"/>
    </source>
</evidence>
<dbReference type="CDD" id="cd00130">
    <property type="entry name" value="PAS"/>
    <property type="match status" value="2"/>
</dbReference>
<evidence type="ECO:0000259" key="19">
    <source>
        <dbReference type="PROSITE" id="PS50112"/>
    </source>
</evidence>
<evidence type="ECO:0000256" key="8">
    <source>
        <dbReference type="ARBA" id="ARBA00022777"/>
    </source>
</evidence>
<sequence>MRDDGAMTPDPALLLRSVPDGLWLLDTDGRTIFANDPLLTLLGRSAAEMPGFSAYEALDESGAAVLRQRLAEHVDPAVPPAPGTRGDRECRLHRPDGTSVWVLVSPEPVVGDDGRLVGWMHRIKDNAEQHDLLELSQRREHQFSEAQAIAHIGSWELDLVTNEVIWSKETYRLVGVVPGSVVVTPETFFERLHPDDRVDAETAFNAVLAGAPTLDFESRLVHEGGSPTWVRAQGRAVFDADGRLVRLDGTLQDTTATKRNEEGLSFLSAMAAAANQATTLQEVLIASEKSVRQLARWPAVLVAARDPEQPDQLLFLDVAWGEHSEPLGEAARALATAAADARRTIHEVGPSGTALVAGPVVYGDQVAAVVVSDSLTAVEPPPWELIIFNQMLTFLAHVAERESAAQDLADARDQALSASRAKSEFLATMSHEIRTPLNGVLGLSELLARTELTPHQRRLADGVEHAGRTLLALVNDILDLSKIEAGRLDLEAVDFDPRSVVEQSASLVADLARDKHLELVVSSAGDMPAQVRGDPVRFGQVITNLASNAVKFTSEGEVVIRATGETGPDGPRVRVEVRDTGVGIDPEAANRLFEPFTQADSSTTREYGGTGLGLAISRRIVSAMGGQIGVDSDAGLGSTFWFTVDFEPPVGDDPLRDHEREQAVHGLQVLVVDDNETNRFILVEQLSAWGVTVTAVESAADGLAELSSAARGSSPYDVVLLDYMMPGTDGEELARALRSERVHDRTRLALLSSALEPSPEWLADAGIDTFLSKPVLPTRLLDVLARLGGRLGRLDHRPVETPRAVPARRRGRVLVVEDNEVNQLVAEGVLHGLGYEVHLADNGAAGVAAVADDYRGFDAILMDCQMPVMDGYDATRAIRAMQRGGTRTPIIAMTAAAVAEERERCLAAGMDDFLAKPVDVALLGKTLARWAPSSPGHEEAEEAPPPAEPAESPAFVRLRELIERDGIDPSLVVRIIERFESGALIVGATLGASVRAGDAGDVAAQAHSLKGSAANLGLTALAAVCSEIESEARAGRLPSDGTLATLDAEIRAAGAELEHFAETRLNT</sequence>
<feature type="modified residue" description="Phosphohistidine" evidence="14">
    <location>
        <position position="1007"/>
    </location>
</feature>
<dbReference type="Gene3D" id="3.40.50.2300">
    <property type="match status" value="2"/>
</dbReference>
<dbReference type="InterPro" id="IPR000014">
    <property type="entry name" value="PAS"/>
</dbReference>
<feature type="modified residue" description="4-aspartylphosphate" evidence="15">
    <location>
        <position position="863"/>
    </location>
</feature>
<organism evidence="22 23">
    <name type="scientific">Nocardioides szechwanensis</name>
    <dbReference type="NCBI Taxonomy" id="1005944"/>
    <lineage>
        <taxon>Bacteria</taxon>
        <taxon>Bacillati</taxon>
        <taxon>Actinomycetota</taxon>
        <taxon>Actinomycetes</taxon>
        <taxon>Propionibacteriales</taxon>
        <taxon>Nocardioidaceae</taxon>
        <taxon>Nocardioides</taxon>
    </lineage>
</organism>
<comment type="catalytic activity">
    <reaction evidence="1">
        <text>ATP + protein L-histidine = ADP + protein N-phospho-L-histidine.</text>
        <dbReference type="EC" id="2.7.13.3"/>
    </reaction>
</comment>
<evidence type="ECO:0000256" key="10">
    <source>
        <dbReference type="ARBA" id="ARBA00023012"/>
    </source>
</evidence>
<feature type="domain" description="Response regulatory" evidence="18">
    <location>
        <begin position="812"/>
        <end position="931"/>
    </location>
</feature>
<dbReference type="SMART" id="SM00091">
    <property type="entry name" value="PAS"/>
    <property type="match status" value="2"/>
</dbReference>
<dbReference type="InterPro" id="IPR001789">
    <property type="entry name" value="Sig_transdc_resp-reg_receiver"/>
</dbReference>
<evidence type="ECO:0000313" key="23">
    <source>
        <dbReference type="Proteomes" id="UP000199004"/>
    </source>
</evidence>
<accession>A0A1H0CTI7</accession>
<evidence type="ECO:0000256" key="13">
    <source>
        <dbReference type="ARBA" id="ARBA00074306"/>
    </source>
</evidence>
<dbReference type="InterPro" id="IPR036097">
    <property type="entry name" value="HisK_dim/P_sf"/>
</dbReference>
<dbReference type="SUPFAM" id="SSF47384">
    <property type="entry name" value="Homodimeric domain of signal transducing histidine kinase"/>
    <property type="match status" value="1"/>
</dbReference>
<dbReference type="SMART" id="SM00388">
    <property type="entry name" value="HisKA"/>
    <property type="match status" value="1"/>
</dbReference>
<keyword evidence="6" id="KW-0808">Transferase</keyword>
<protein>
    <recommendedName>
        <fullName evidence="13">Circadian input-output histidine kinase CikA</fullName>
        <ecNumber evidence="4">2.7.13.3</ecNumber>
    </recommendedName>
    <alternativeName>
        <fullName evidence="12">Sensory/regulatory protein RpfC</fullName>
    </alternativeName>
</protein>
<feature type="region of interest" description="Disordered" evidence="16">
    <location>
        <begin position="931"/>
        <end position="951"/>
    </location>
</feature>
<dbReference type="EC" id="2.7.13.3" evidence="4"/>
<evidence type="ECO:0000259" key="17">
    <source>
        <dbReference type="PROSITE" id="PS50109"/>
    </source>
</evidence>
<feature type="domain" description="PAC" evidence="20">
    <location>
        <begin position="86"/>
        <end position="138"/>
    </location>
</feature>
<keyword evidence="5 15" id="KW-0597">Phosphoprotein</keyword>
<dbReference type="InterPro" id="IPR036641">
    <property type="entry name" value="HPT_dom_sf"/>
</dbReference>
<keyword evidence="8" id="KW-0418">Kinase</keyword>
<dbReference type="InterPro" id="IPR000700">
    <property type="entry name" value="PAS-assoc_C"/>
</dbReference>
<dbReference type="PANTHER" id="PTHR45339">
    <property type="entry name" value="HYBRID SIGNAL TRANSDUCTION HISTIDINE KINASE J"/>
    <property type="match status" value="1"/>
</dbReference>
<evidence type="ECO:0000256" key="12">
    <source>
        <dbReference type="ARBA" id="ARBA00068150"/>
    </source>
</evidence>
<evidence type="ECO:0000256" key="3">
    <source>
        <dbReference type="ARBA" id="ARBA00006402"/>
    </source>
</evidence>
<dbReference type="SUPFAM" id="SSF52172">
    <property type="entry name" value="CheY-like"/>
    <property type="match status" value="2"/>
</dbReference>
<dbReference type="InterPro" id="IPR011006">
    <property type="entry name" value="CheY-like_superfamily"/>
</dbReference>
<feature type="domain" description="PAC" evidence="20">
    <location>
        <begin position="214"/>
        <end position="266"/>
    </location>
</feature>
<dbReference type="Gene3D" id="3.30.450.20">
    <property type="entry name" value="PAS domain"/>
    <property type="match status" value="2"/>
</dbReference>
<dbReference type="Gene3D" id="1.20.120.160">
    <property type="entry name" value="HPT domain"/>
    <property type="match status" value="1"/>
</dbReference>
<dbReference type="CDD" id="cd00088">
    <property type="entry name" value="HPT"/>
    <property type="match status" value="1"/>
</dbReference>
<evidence type="ECO:0000256" key="2">
    <source>
        <dbReference type="ARBA" id="ARBA00004236"/>
    </source>
</evidence>
<dbReference type="AlphaFoldDB" id="A0A1H0CTI7"/>
<dbReference type="CDD" id="cd00082">
    <property type="entry name" value="HisKA"/>
    <property type="match status" value="1"/>
</dbReference>
<evidence type="ECO:0000256" key="6">
    <source>
        <dbReference type="ARBA" id="ARBA00022679"/>
    </source>
</evidence>
<dbReference type="SMART" id="SM00448">
    <property type="entry name" value="REC"/>
    <property type="match status" value="2"/>
</dbReference>
<dbReference type="FunFam" id="3.30.565.10:FF:000010">
    <property type="entry name" value="Sensor histidine kinase RcsC"/>
    <property type="match status" value="1"/>
</dbReference>
<dbReference type="SUPFAM" id="SSF55874">
    <property type="entry name" value="ATPase domain of HSP90 chaperone/DNA topoisomerase II/histidine kinase"/>
    <property type="match status" value="1"/>
</dbReference>
<evidence type="ECO:0000256" key="16">
    <source>
        <dbReference type="SAM" id="MobiDB-lite"/>
    </source>
</evidence>
<keyword evidence="7" id="KW-0547">Nucleotide-binding</keyword>
<feature type="modified residue" description="4-aspartylphosphate" evidence="15">
    <location>
        <position position="722"/>
    </location>
</feature>
<dbReference type="FunFam" id="1.10.287.130:FF:000002">
    <property type="entry name" value="Two-component osmosensing histidine kinase"/>
    <property type="match status" value="1"/>
</dbReference>
<dbReference type="InterPro" id="IPR035965">
    <property type="entry name" value="PAS-like_dom_sf"/>
</dbReference>
<dbReference type="Pfam" id="PF00072">
    <property type="entry name" value="Response_reg"/>
    <property type="match status" value="2"/>
</dbReference>
<feature type="domain" description="Response regulatory" evidence="18">
    <location>
        <begin position="668"/>
        <end position="788"/>
    </location>
</feature>
<evidence type="ECO:0000313" key="22">
    <source>
        <dbReference type="EMBL" id="SDN61217.1"/>
    </source>
</evidence>
<dbReference type="PROSITE" id="PS50109">
    <property type="entry name" value="HIS_KIN"/>
    <property type="match status" value="1"/>
</dbReference>
<dbReference type="InterPro" id="IPR003661">
    <property type="entry name" value="HisK_dim/P_dom"/>
</dbReference>
<comment type="subcellular location">
    <subcellularLocation>
        <location evidence="2">Cell membrane</location>
    </subcellularLocation>
</comment>
<dbReference type="PROSITE" id="PS50894">
    <property type="entry name" value="HPT"/>
    <property type="match status" value="1"/>
</dbReference>
<evidence type="ECO:0000256" key="11">
    <source>
        <dbReference type="ARBA" id="ARBA00064003"/>
    </source>
</evidence>
<dbReference type="InterPro" id="IPR013655">
    <property type="entry name" value="PAS_fold_3"/>
</dbReference>
<dbReference type="Pfam" id="PF02518">
    <property type="entry name" value="HATPase_c"/>
    <property type="match status" value="1"/>
</dbReference>
<dbReference type="PRINTS" id="PR00344">
    <property type="entry name" value="BCTRLSENSOR"/>
</dbReference>
<dbReference type="Pfam" id="PF08447">
    <property type="entry name" value="PAS_3"/>
    <property type="match status" value="1"/>
</dbReference>
<keyword evidence="9" id="KW-0067">ATP-binding</keyword>
<dbReference type="CDD" id="cd16922">
    <property type="entry name" value="HATPase_EvgS-ArcB-TorS-like"/>
    <property type="match status" value="1"/>
</dbReference>
<evidence type="ECO:0000256" key="4">
    <source>
        <dbReference type="ARBA" id="ARBA00012438"/>
    </source>
</evidence>
<dbReference type="Proteomes" id="UP000199004">
    <property type="component" value="Unassembled WGS sequence"/>
</dbReference>
<dbReference type="InterPro" id="IPR036890">
    <property type="entry name" value="HATPase_C_sf"/>
</dbReference>
<dbReference type="Pfam" id="PF01627">
    <property type="entry name" value="Hpt"/>
    <property type="match status" value="1"/>
</dbReference>
<dbReference type="STRING" id="1005944.SAMN05192576_2527"/>
<dbReference type="GO" id="GO:0005886">
    <property type="term" value="C:plasma membrane"/>
    <property type="evidence" value="ECO:0007669"/>
    <property type="project" value="UniProtKB-SubCell"/>
</dbReference>
<dbReference type="InterPro" id="IPR004358">
    <property type="entry name" value="Sig_transdc_His_kin-like_C"/>
</dbReference>
<dbReference type="Pfam" id="PF00512">
    <property type="entry name" value="HisKA"/>
    <property type="match status" value="1"/>
</dbReference>
<dbReference type="PROSITE" id="PS50113">
    <property type="entry name" value="PAC"/>
    <property type="match status" value="2"/>
</dbReference>
<dbReference type="InterPro" id="IPR003594">
    <property type="entry name" value="HATPase_dom"/>
</dbReference>
<comment type="similarity">
    <text evidence="3">In the N-terminal section; belongs to the phytochrome family.</text>
</comment>
<evidence type="ECO:0000256" key="9">
    <source>
        <dbReference type="ARBA" id="ARBA00022840"/>
    </source>
</evidence>
<keyword evidence="23" id="KW-1185">Reference proteome</keyword>
<dbReference type="PANTHER" id="PTHR45339:SF5">
    <property type="entry name" value="HISTIDINE KINASE"/>
    <property type="match status" value="1"/>
</dbReference>